<dbReference type="InterPro" id="IPR036457">
    <property type="entry name" value="PPM-type-like_dom_sf"/>
</dbReference>
<keyword evidence="1" id="KW-0479">Metal-binding</keyword>
<reference evidence="4 5" key="1">
    <citation type="submission" date="2021-07" db="EMBL/GenBank/DDBJ databases">
        <title>The Aristolochia fimbriata genome: insights into angiosperm evolution, floral development and chemical biosynthesis.</title>
        <authorList>
            <person name="Jiao Y."/>
        </authorList>
    </citation>
    <scope>NUCLEOTIDE SEQUENCE [LARGE SCALE GENOMIC DNA]</scope>
    <source>
        <strain evidence="4">IBCAS-2021</strain>
        <tissue evidence="4">Leaf</tissue>
    </source>
</reference>
<dbReference type="InterPro" id="IPR001932">
    <property type="entry name" value="PPM-type_phosphatase-like_dom"/>
</dbReference>
<feature type="region of interest" description="Disordered" evidence="2">
    <location>
        <begin position="276"/>
        <end position="295"/>
    </location>
</feature>
<comment type="similarity">
    <text evidence="1">Belongs to the PP2C family.</text>
</comment>
<dbReference type="Pfam" id="PF13672">
    <property type="entry name" value="PP2C_2"/>
    <property type="match status" value="1"/>
</dbReference>
<evidence type="ECO:0000256" key="2">
    <source>
        <dbReference type="SAM" id="MobiDB-lite"/>
    </source>
</evidence>
<accession>A0AAV7ET26</accession>
<dbReference type="GO" id="GO:0046872">
    <property type="term" value="F:metal ion binding"/>
    <property type="evidence" value="ECO:0007669"/>
    <property type="project" value="UniProtKB-UniRule"/>
</dbReference>
<proteinExistence type="inferred from homology"/>
<keyword evidence="1" id="KW-0378">Hydrolase</keyword>
<evidence type="ECO:0000313" key="4">
    <source>
        <dbReference type="EMBL" id="KAG9451699.1"/>
    </source>
</evidence>
<dbReference type="InterPro" id="IPR039123">
    <property type="entry name" value="PPTC7"/>
</dbReference>
<dbReference type="EC" id="3.1.3.16" evidence="1"/>
<feature type="domain" description="PPM-type phosphatase" evidence="3">
    <location>
        <begin position="71"/>
        <end position="308"/>
    </location>
</feature>
<sequence length="314" mass="33778">MALVLVSSAVVQEKSFSLSSSETLDNINVGIAVGRKRKFEGLATLDLFPLPNRTTQKFLNAKLQARKLKLECGSCYIPKEDEEYPRGQDAHFVCSADNVIGVADGLGGFKKRGIDAGVYARNLMSHASSMTTARATTLPACPLRILKKAASATRAQGGSTACIIALQGRKIVAANVGDSGFLVVRNGKVAYRSPVQVRGFNSPLYLHTDSCKWAQVLEVPVEEGDSIVAATDGLFDNLFEDTILNIISKGRKYEFNPRTVAQLLARVAHQMSLQKKHDTPFSKASREAGRLGHQGGKRDDITVVVANVISSAGS</sequence>
<dbReference type="SMART" id="SM00332">
    <property type="entry name" value="PP2Cc"/>
    <property type="match status" value="1"/>
</dbReference>
<dbReference type="Gene3D" id="3.60.40.10">
    <property type="entry name" value="PPM-type phosphatase domain"/>
    <property type="match status" value="1"/>
</dbReference>
<dbReference type="PANTHER" id="PTHR12320">
    <property type="entry name" value="PROTEIN PHOSPHATASE 2C"/>
    <property type="match status" value="1"/>
</dbReference>
<comment type="cofactor">
    <cofactor evidence="1">
        <name>Mg(2+)</name>
        <dbReference type="ChEBI" id="CHEBI:18420"/>
    </cofactor>
</comment>
<dbReference type="Proteomes" id="UP000825729">
    <property type="component" value="Unassembled WGS sequence"/>
</dbReference>
<dbReference type="PROSITE" id="PS51746">
    <property type="entry name" value="PPM_2"/>
    <property type="match status" value="1"/>
</dbReference>
<dbReference type="SMART" id="SM00331">
    <property type="entry name" value="PP2C_SIG"/>
    <property type="match status" value="1"/>
</dbReference>
<name>A0AAV7ET26_ARIFI</name>
<comment type="catalytic activity">
    <reaction evidence="1">
        <text>O-phospho-L-seryl-[protein] + H2O = L-seryl-[protein] + phosphate</text>
        <dbReference type="Rhea" id="RHEA:20629"/>
        <dbReference type="Rhea" id="RHEA-COMP:9863"/>
        <dbReference type="Rhea" id="RHEA-COMP:11604"/>
        <dbReference type="ChEBI" id="CHEBI:15377"/>
        <dbReference type="ChEBI" id="CHEBI:29999"/>
        <dbReference type="ChEBI" id="CHEBI:43474"/>
        <dbReference type="ChEBI" id="CHEBI:83421"/>
        <dbReference type="EC" id="3.1.3.16"/>
    </reaction>
</comment>
<keyword evidence="1" id="KW-0460">Magnesium</keyword>
<keyword evidence="5" id="KW-1185">Reference proteome</keyword>
<dbReference type="EMBL" id="JAINDJ010000003">
    <property type="protein sequence ID" value="KAG9451699.1"/>
    <property type="molecule type" value="Genomic_DNA"/>
</dbReference>
<organism evidence="4 5">
    <name type="scientific">Aristolochia fimbriata</name>
    <name type="common">White veined hardy Dutchman's pipe vine</name>
    <dbReference type="NCBI Taxonomy" id="158543"/>
    <lineage>
        <taxon>Eukaryota</taxon>
        <taxon>Viridiplantae</taxon>
        <taxon>Streptophyta</taxon>
        <taxon>Embryophyta</taxon>
        <taxon>Tracheophyta</taxon>
        <taxon>Spermatophyta</taxon>
        <taxon>Magnoliopsida</taxon>
        <taxon>Magnoliidae</taxon>
        <taxon>Piperales</taxon>
        <taxon>Aristolochiaceae</taxon>
        <taxon>Aristolochia</taxon>
    </lineage>
</organism>
<evidence type="ECO:0000256" key="1">
    <source>
        <dbReference type="RuleBase" id="RU366020"/>
    </source>
</evidence>
<comment type="catalytic activity">
    <reaction evidence="1">
        <text>O-phospho-L-threonyl-[protein] + H2O = L-threonyl-[protein] + phosphate</text>
        <dbReference type="Rhea" id="RHEA:47004"/>
        <dbReference type="Rhea" id="RHEA-COMP:11060"/>
        <dbReference type="Rhea" id="RHEA-COMP:11605"/>
        <dbReference type="ChEBI" id="CHEBI:15377"/>
        <dbReference type="ChEBI" id="CHEBI:30013"/>
        <dbReference type="ChEBI" id="CHEBI:43474"/>
        <dbReference type="ChEBI" id="CHEBI:61977"/>
        <dbReference type="EC" id="3.1.3.16"/>
    </reaction>
</comment>
<keyword evidence="1" id="KW-0464">Manganese</keyword>
<comment type="cofactor">
    <cofactor evidence="1">
        <name>Mn(2+)</name>
        <dbReference type="ChEBI" id="CHEBI:29035"/>
    </cofactor>
</comment>
<dbReference type="GO" id="GO:0004722">
    <property type="term" value="F:protein serine/threonine phosphatase activity"/>
    <property type="evidence" value="ECO:0007669"/>
    <property type="project" value="UniProtKB-EC"/>
</dbReference>
<dbReference type="PANTHER" id="PTHR12320:SF81">
    <property type="entry name" value="PROTEIN PHOSPHATASE 2C 23-RELATED"/>
    <property type="match status" value="1"/>
</dbReference>
<gene>
    <name evidence="4" type="ORF">H6P81_004603</name>
</gene>
<keyword evidence="1" id="KW-0904">Protein phosphatase</keyword>
<evidence type="ECO:0000313" key="5">
    <source>
        <dbReference type="Proteomes" id="UP000825729"/>
    </source>
</evidence>
<dbReference type="SUPFAM" id="SSF81606">
    <property type="entry name" value="PP2C-like"/>
    <property type="match status" value="1"/>
</dbReference>
<protein>
    <recommendedName>
        <fullName evidence="1">Protein phosphatase</fullName>
        <ecNumber evidence="1">3.1.3.16</ecNumber>
    </recommendedName>
</protein>
<evidence type="ECO:0000259" key="3">
    <source>
        <dbReference type="PROSITE" id="PS51746"/>
    </source>
</evidence>
<dbReference type="AlphaFoldDB" id="A0AAV7ET26"/>
<comment type="caution">
    <text evidence="4">The sequence shown here is derived from an EMBL/GenBank/DDBJ whole genome shotgun (WGS) entry which is preliminary data.</text>
</comment>